<dbReference type="EMBL" id="KZ819602">
    <property type="protein sequence ID" value="PWN38032.1"/>
    <property type="molecule type" value="Genomic_DNA"/>
</dbReference>
<evidence type="ECO:0000313" key="9">
    <source>
        <dbReference type="Proteomes" id="UP000245771"/>
    </source>
</evidence>
<sequence>MASESIFAPQAEQPGSSTGPLDQIDDVPANPYLTTPSLYIHDLDANISDKELASAIFAACLPVRLHIDRNVEGEGQRLKGSVEFQTLEKAERAFATVQSPQLSINEDPSQDQKPSAKPRLIKQLPHGTEDSDVFDLFRPFGPLHSATRIVTNPAGHHTGFRGMAVVVYYDEEDAQRAQTEMHCAEVDGKSISVTIDNVAKRPSAPQGTNFSASAAPFVPGGGSFSSMSAAAPSFQPPRGSPLGSPLGSSTFNVPGTNLQYSGSTGSTVVDPCNLFCKNLDPAIDSNELFSLFKTFGKIVSARVMRDEKGVSREFGFVSYRRAEDATRALNAMNGTQHGSKSMIVRLHEPKSFRQEKLSHKFGTSYVPDSPNDVGSGGAPSDINDSPSGIGADGAEVKQRPMSNSYFRAAASGEGDGLDLEQLRSVNATLRGDILRGGFSRKVKEIDDISPDQADALIAELSKLKLVDAVGALNDRQQLQQRIAEIRSSQGAAPGGLTIPTTSDSASITSSHLPAGASERERLLEKVKDLMPAGSPVEDITDLLTGLPKKERAMALFNQDYLRNKVEEAKSILELGDDDDGEPTTSPIVKTGDAANGNGSATSTKTYTLSDLAKMPAADIVRLAGNPQSSGLPLPKADPAIMKETDTFIDGLKNLSEQDQKQKLGDQLFKKIRTFGFKGAPKITIHLLDSEDLRSLAHLMNSYPECLREKVALQASK</sequence>
<dbReference type="Pfam" id="PF00658">
    <property type="entry name" value="MLLE"/>
    <property type="match status" value="1"/>
</dbReference>
<dbReference type="SUPFAM" id="SSF54928">
    <property type="entry name" value="RNA-binding domain, RBD"/>
    <property type="match status" value="1"/>
</dbReference>
<evidence type="ECO:0000313" key="8">
    <source>
        <dbReference type="EMBL" id="PWN38032.1"/>
    </source>
</evidence>
<dbReference type="GeneID" id="37018967"/>
<evidence type="ECO:0000256" key="2">
    <source>
        <dbReference type="ARBA" id="ARBA00022737"/>
    </source>
</evidence>
<evidence type="ECO:0000256" key="4">
    <source>
        <dbReference type="PROSITE-ProRule" id="PRU00176"/>
    </source>
</evidence>
<comment type="similarity">
    <text evidence="1">Belongs to the polyadenylate-binding protein type-1 family.</text>
</comment>
<dbReference type="Gene3D" id="1.10.1900.10">
    <property type="entry name" value="c-terminal domain of poly(a) binding protein"/>
    <property type="match status" value="2"/>
</dbReference>
<feature type="domain" description="RRM" evidence="6">
    <location>
        <begin position="117"/>
        <end position="198"/>
    </location>
</feature>
<dbReference type="PROSITE" id="PS50102">
    <property type="entry name" value="RRM"/>
    <property type="match status" value="2"/>
</dbReference>
<dbReference type="InterPro" id="IPR012677">
    <property type="entry name" value="Nucleotide-bd_a/b_plait_sf"/>
</dbReference>
<feature type="compositionally biased region" description="Polar residues" evidence="5">
    <location>
        <begin position="98"/>
        <end position="113"/>
    </location>
</feature>
<accession>A0A316VKB6</accession>
<dbReference type="InterPro" id="IPR000504">
    <property type="entry name" value="RRM_dom"/>
</dbReference>
<dbReference type="SMART" id="SM00360">
    <property type="entry name" value="RRM"/>
    <property type="match status" value="2"/>
</dbReference>
<dbReference type="STRING" id="1280837.A0A316VKB6"/>
<keyword evidence="9" id="KW-1185">Reference proteome</keyword>
<feature type="region of interest" description="Disordered" evidence="5">
    <location>
        <begin position="228"/>
        <end position="248"/>
    </location>
</feature>
<feature type="compositionally biased region" description="Polar residues" evidence="5">
    <location>
        <begin position="498"/>
        <end position="511"/>
    </location>
</feature>
<dbReference type="InterPro" id="IPR002004">
    <property type="entry name" value="PABP_HYD_C"/>
</dbReference>
<feature type="region of interest" description="Disordered" evidence="5">
    <location>
        <begin position="574"/>
        <end position="602"/>
    </location>
</feature>
<dbReference type="PROSITE" id="PS51309">
    <property type="entry name" value="PABC"/>
    <property type="match status" value="1"/>
</dbReference>
<organism evidence="8 9">
    <name type="scientific">Meira miltonrushii</name>
    <dbReference type="NCBI Taxonomy" id="1280837"/>
    <lineage>
        <taxon>Eukaryota</taxon>
        <taxon>Fungi</taxon>
        <taxon>Dikarya</taxon>
        <taxon>Basidiomycota</taxon>
        <taxon>Ustilaginomycotina</taxon>
        <taxon>Exobasidiomycetes</taxon>
        <taxon>Exobasidiales</taxon>
        <taxon>Brachybasidiaceae</taxon>
        <taxon>Meira</taxon>
    </lineage>
</organism>
<dbReference type="SUPFAM" id="SSF63570">
    <property type="entry name" value="PABC (PABP) domain"/>
    <property type="match status" value="1"/>
</dbReference>
<feature type="region of interest" description="Disordered" evidence="5">
    <location>
        <begin position="98"/>
        <end position="117"/>
    </location>
</feature>
<evidence type="ECO:0000256" key="3">
    <source>
        <dbReference type="ARBA" id="ARBA00022884"/>
    </source>
</evidence>
<dbReference type="AlphaFoldDB" id="A0A316VKB6"/>
<dbReference type="InterPro" id="IPR036053">
    <property type="entry name" value="PABP-dom"/>
</dbReference>
<dbReference type="InParanoid" id="A0A316VKB6"/>
<dbReference type="PANTHER" id="PTHR24012">
    <property type="entry name" value="RNA BINDING PROTEIN"/>
    <property type="match status" value="1"/>
</dbReference>
<keyword evidence="2" id="KW-0677">Repeat</keyword>
<dbReference type="OrthoDB" id="6159137at2759"/>
<protein>
    <submittedName>
        <fullName evidence="8">Uncharacterized protein</fullName>
    </submittedName>
</protein>
<dbReference type="RefSeq" id="XP_025358334.1">
    <property type="nucleotide sequence ID" value="XM_025497186.1"/>
</dbReference>
<evidence type="ECO:0000259" key="7">
    <source>
        <dbReference type="PROSITE" id="PS51309"/>
    </source>
</evidence>
<dbReference type="Gene3D" id="3.30.70.330">
    <property type="match status" value="2"/>
</dbReference>
<gene>
    <name evidence="8" type="ORF">FA14DRAFT_142799</name>
</gene>
<dbReference type="CDD" id="cd00590">
    <property type="entry name" value="RRM_SF"/>
    <property type="match status" value="1"/>
</dbReference>
<feature type="domain" description="PABC" evidence="7">
    <location>
        <begin position="643"/>
        <end position="716"/>
    </location>
</feature>
<feature type="region of interest" description="Disordered" evidence="5">
    <location>
        <begin position="490"/>
        <end position="516"/>
    </location>
</feature>
<keyword evidence="3 4" id="KW-0694">RNA-binding</keyword>
<evidence type="ECO:0000256" key="1">
    <source>
        <dbReference type="ARBA" id="ARBA00008557"/>
    </source>
</evidence>
<evidence type="ECO:0000259" key="6">
    <source>
        <dbReference type="PROSITE" id="PS50102"/>
    </source>
</evidence>
<feature type="domain" description="RRM" evidence="6">
    <location>
        <begin position="272"/>
        <end position="349"/>
    </location>
</feature>
<dbReference type="GO" id="GO:0003723">
    <property type="term" value="F:RNA binding"/>
    <property type="evidence" value="ECO:0007669"/>
    <property type="project" value="UniProtKB-UniRule"/>
</dbReference>
<reference evidence="8 9" key="1">
    <citation type="journal article" date="2018" name="Mol. Biol. Evol.">
        <title>Broad Genomic Sampling Reveals a Smut Pathogenic Ancestry of the Fungal Clade Ustilaginomycotina.</title>
        <authorList>
            <person name="Kijpornyongpan T."/>
            <person name="Mondo S.J."/>
            <person name="Barry K."/>
            <person name="Sandor L."/>
            <person name="Lee J."/>
            <person name="Lipzen A."/>
            <person name="Pangilinan J."/>
            <person name="LaButti K."/>
            <person name="Hainaut M."/>
            <person name="Henrissat B."/>
            <person name="Grigoriev I.V."/>
            <person name="Spatafora J.W."/>
            <person name="Aime M.C."/>
        </authorList>
    </citation>
    <scope>NUCLEOTIDE SEQUENCE [LARGE SCALE GENOMIC DNA]</scope>
    <source>
        <strain evidence="8 9">MCA 3882</strain>
    </source>
</reference>
<dbReference type="Proteomes" id="UP000245771">
    <property type="component" value="Unassembled WGS sequence"/>
</dbReference>
<name>A0A316VKB6_9BASI</name>
<proteinExistence type="inferred from homology"/>
<dbReference type="Pfam" id="PF00076">
    <property type="entry name" value="RRM_1"/>
    <property type="match status" value="2"/>
</dbReference>
<dbReference type="InterPro" id="IPR035979">
    <property type="entry name" value="RBD_domain_sf"/>
</dbReference>
<dbReference type="SMART" id="SM00517">
    <property type="entry name" value="PolyA"/>
    <property type="match status" value="1"/>
</dbReference>
<feature type="region of interest" description="Disordered" evidence="5">
    <location>
        <begin position="1"/>
        <end position="28"/>
    </location>
</feature>
<feature type="region of interest" description="Disordered" evidence="5">
    <location>
        <begin position="361"/>
        <end position="395"/>
    </location>
</feature>
<evidence type="ECO:0000256" key="5">
    <source>
        <dbReference type="SAM" id="MobiDB-lite"/>
    </source>
</evidence>